<evidence type="ECO:0000313" key="1">
    <source>
        <dbReference type="EMBL" id="CAH2315243.1"/>
    </source>
</evidence>
<accession>A0AAD1WNI3</accession>
<dbReference type="Proteomes" id="UP001295444">
    <property type="component" value="Chromosome 09"/>
</dbReference>
<evidence type="ECO:0000313" key="2">
    <source>
        <dbReference type="Proteomes" id="UP001295444"/>
    </source>
</evidence>
<proteinExistence type="predicted"/>
<protein>
    <submittedName>
        <fullName evidence="1">Uncharacterized protein</fullName>
    </submittedName>
</protein>
<name>A0AAD1WNI3_PELCU</name>
<sequence length="68" mass="8051">MAIPTIEQWMERMEEIYGAESTQATLLGLEDKHVERWRPWLLYIADRNADRNEPQWTQGTLHPLLDGE</sequence>
<organism evidence="1 2">
    <name type="scientific">Pelobates cultripes</name>
    <name type="common">Western spadefoot toad</name>
    <dbReference type="NCBI Taxonomy" id="61616"/>
    <lineage>
        <taxon>Eukaryota</taxon>
        <taxon>Metazoa</taxon>
        <taxon>Chordata</taxon>
        <taxon>Craniata</taxon>
        <taxon>Vertebrata</taxon>
        <taxon>Euteleostomi</taxon>
        <taxon>Amphibia</taxon>
        <taxon>Batrachia</taxon>
        <taxon>Anura</taxon>
        <taxon>Pelobatoidea</taxon>
        <taxon>Pelobatidae</taxon>
        <taxon>Pelobates</taxon>
    </lineage>
</organism>
<keyword evidence="2" id="KW-1185">Reference proteome</keyword>
<gene>
    <name evidence="1" type="ORF">PECUL_23A024653</name>
</gene>
<dbReference type="EMBL" id="OW240920">
    <property type="protein sequence ID" value="CAH2315243.1"/>
    <property type="molecule type" value="Genomic_DNA"/>
</dbReference>
<reference evidence="1" key="1">
    <citation type="submission" date="2022-03" db="EMBL/GenBank/DDBJ databases">
        <authorList>
            <person name="Alioto T."/>
            <person name="Alioto T."/>
            <person name="Gomez Garrido J."/>
        </authorList>
    </citation>
    <scope>NUCLEOTIDE SEQUENCE</scope>
</reference>
<dbReference type="AlphaFoldDB" id="A0AAD1WNI3"/>